<sequence>MIWWEEGFCTRLALAEAGRQVVRYDHRDRRDDSPPLLPTAPFRPDRRVFFRTLELLAPIRQPWLRRIYDQVEDRPYRHPFS</sequence>
<reference evidence="1 2" key="1">
    <citation type="submission" date="2020-08" db="EMBL/GenBank/DDBJ databases">
        <title>Sequencing the genomes of 1000 actinobacteria strains.</title>
        <authorList>
            <person name="Klenk H.-P."/>
        </authorList>
    </citation>
    <scope>NUCLEOTIDE SEQUENCE [LARGE SCALE GENOMIC DNA]</scope>
    <source>
        <strain evidence="1 2">DSM 43768</strain>
    </source>
</reference>
<proteinExistence type="predicted"/>
<dbReference type="AlphaFoldDB" id="A0A7X0NPA4"/>
<gene>
    <name evidence="1" type="ORF">HD593_001835</name>
</gene>
<organism evidence="1 2">
    <name type="scientific">Nonomuraea rubra</name>
    <dbReference type="NCBI Taxonomy" id="46180"/>
    <lineage>
        <taxon>Bacteria</taxon>
        <taxon>Bacillati</taxon>
        <taxon>Actinomycetota</taxon>
        <taxon>Actinomycetes</taxon>
        <taxon>Streptosporangiales</taxon>
        <taxon>Streptosporangiaceae</taxon>
        <taxon>Nonomuraea</taxon>
    </lineage>
</organism>
<accession>A0A7X0NPA4</accession>
<dbReference type="EMBL" id="JACHMI010000001">
    <property type="protein sequence ID" value="MBB6547040.1"/>
    <property type="molecule type" value="Genomic_DNA"/>
</dbReference>
<name>A0A7X0NPA4_9ACTN</name>
<evidence type="ECO:0000313" key="2">
    <source>
        <dbReference type="Proteomes" id="UP000565579"/>
    </source>
</evidence>
<dbReference type="Proteomes" id="UP000565579">
    <property type="component" value="Unassembled WGS sequence"/>
</dbReference>
<protein>
    <submittedName>
        <fullName evidence="1">Uncharacterized protein</fullName>
    </submittedName>
</protein>
<evidence type="ECO:0000313" key="1">
    <source>
        <dbReference type="EMBL" id="MBB6547040.1"/>
    </source>
</evidence>
<keyword evidence="2" id="KW-1185">Reference proteome</keyword>
<comment type="caution">
    <text evidence="1">The sequence shown here is derived from an EMBL/GenBank/DDBJ whole genome shotgun (WGS) entry which is preliminary data.</text>
</comment>